<gene>
    <name evidence="1" type="ORF">M8818_005076</name>
</gene>
<keyword evidence="2" id="KW-1185">Reference proteome</keyword>
<sequence length="1293" mass="140984">MGKDRRHTVSSPSTRKSSQSPAGRLKSVPKPKCLPSTPVISKDSIPGRPPKLITDLDGPADPYDSPNEGLGPEDFRRAKIPDSLLDKSGKIIKTTAKQRRDIWPYSERKPDWKVRAMWKIGRNFAASVYPWAYRPSDGLPFAEYDWAPMRTADRFAQLGQSSIEATLAGEKKPSGKPAQAPISSVNCKQSSPPIKRSRSSLYERPTSEPSSSGSSSDDDTCGSSSSSSAVSSSSSSAASSSSSSAASSSSSSAASSSPRPPSISTPKTRSMTKYRTAGFVPINKRNRSPDYSEEYSGYRREGNTVRVDDAVFELRSQPLPEGRRSFASIERGSERTKRPCRDASGSYFQEHPSTPEINADIDEVLQSVNMMGSPAKGTRSQKKAQEPAPHPTINTAAIEGKSRATESRPSTGNLDEDKLIHTPPKTAKNTKVQKCVKQSSKDCPPIVPKRGIKQDVAWLAAQEYNKSNAVAEAGVASGKSPRSSARRKTATKEARKDAGTNTTSTAHRMNDAVEQKRGAAEISAPKSKPSPKGKRTAELDSSKAEQQNHTQSDLKTTEPPLTRRAARRCQTLPPPSFPRLYSPSPSEEDSLENDAVGYEHGPQPQELQQVLADTFCQTHYGEAQYDDFNDHWLPPSGSHIAFCQHGHEIPAEHLQQVCEQQYQQFWTAFPQQAIIDDPGAYTNHVSEVEDQALPHAVDSNVHQEASSISRSTRSPSYDHLLDYGKYSSSPATSEGPPPPTYTPLTSDPPLASDGFRSFHTSDVDPDLHSRQTSSSVNSSVNSTLPPPYAHATVALPEVEAPITAPSSQHLRQSIEKTTASPTFSYTTARTHLTPVTLSQRQQWHPVPDQLPSTQYQPAEVSAVDVGPARLASTQPTDKGQETYDALVAATLEQQKMQSQRQGRWPPGPAAAATAAAAAHLPHHSVPSLAPAVVAADGAISAKSAAEADTSALSKSAQKKARKRAEKTEMAKTQAETQLEIELERAVEGQVPHQLHASETLPMQFAEANDLYFDLERAMEGQVPGQPPVNEIFQVLQLREAEAEADDLYGVTPKPPSTTHMLLPAAEMETGTNVVDTSMQEVNVIAGLSVAKGQMTEAPTPAATTAAVEGAPQAPDNQDLLSEFKQLKQAVLSITAQQSVASHGTNNNNHNNRNKQKQKNKNKNRKRNERGNKNKSKIQPRPPPHPQQHHPQQNFPRPPRGHESTAIPPHHHHCPNSAPQSNKPYLHHRQHRPYHARPKPAPEPKPLPNRHIKFTEADGKLYQRDLGRDEVGNVCENVARRRSAYGQCLARGRR</sequence>
<dbReference type="EMBL" id="JAMKPW020000026">
    <property type="protein sequence ID" value="KAK8204636.1"/>
    <property type="molecule type" value="Genomic_DNA"/>
</dbReference>
<proteinExistence type="predicted"/>
<evidence type="ECO:0000313" key="1">
    <source>
        <dbReference type="EMBL" id="KAK8204636.1"/>
    </source>
</evidence>
<reference evidence="1" key="1">
    <citation type="submission" date="2024-02" db="EMBL/GenBank/DDBJ databases">
        <title>Metagenome Assembled Genome of Zalaria obscura JY119.</title>
        <authorList>
            <person name="Vighnesh L."/>
            <person name="Jagadeeshwari U."/>
            <person name="Venkata Ramana C."/>
            <person name="Sasikala C."/>
        </authorList>
    </citation>
    <scope>NUCLEOTIDE SEQUENCE</scope>
    <source>
        <strain evidence="1">JY119</strain>
    </source>
</reference>
<dbReference type="Proteomes" id="UP001320706">
    <property type="component" value="Unassembled WGS sequence"/>
</dbReference>
<accession>A0ACC3SD64</accession>
<protein>
    <submittedName>
        <fullName evidence="1">Uncharacterized protein</fullName>
    </submittedName>
</protein>
<organism evidence="1 2">
    <name type="scientific">Zalaria obscura</name>
    <dbReference type="NCBI Taxonomy" id="2024903"/>
    <lineage>
        <taxon>Eukaryota</taxon>
        <taxon>Fungi</taxon>
        <taxon>Dikarya</taxon>
        <taxon>Ascomycota</taxon>
        <taxon>Pezizomycotina</taxon>
        <taxon>Dothideomycetes</taxon>
        <taxon>Dothideomycetidae</taxon>
        <taxon>Dothideales</taxon>
        <taxon>Zalariaceae</taxon>
        <taxon>Zalaria</taxon>
    </lineage>
</organism>
<name>A0ACC3SD64_9PEZI</name>
<evidence type="ECO:0000313" key="2">
    <source>
        <dbReference type="Proteomes" id="UP001320706"/>
    </source>
</evidence>
<comment type="caution">
    <text evidence="1">The sequence shown here is derived from an EMBL/GenBank/DDBJ whole genome shotgun (WGS) entry which is preliminary data.</text>
</comment>